<evidence type="ECO:0000256" key="10">
    <source>
        <dbReference type="ARBA" id="ARBA00049007"/>
    </source>
</evidence>
<evidence type="ECO:0000256" key="1">
    <source>
        <dbReference type="ARBA" id="ARBA00003483"/>
    </source>
</evidence>
<dbReference type="Pfam" id="PF00266">
    <property type="entry name" value="Aminotran_5"/>
    <property type="match status" value="1"/>
</dbReference>
<evidence type="ECO:0000256" key="7">
    <source>
        <dbReference type="ARBA" id="ARBA00022898"/>
    </source>
</evidence>
<feature type="binding site" evidence="11">
    <location>
        <position position="202"/>
    </location>
    <ligand>
        <name>pyridoxal 5'-phosphate</name>
        <dbReference type="ChEBI" id="CHEBI:597326"/>
    </ligand>
</feature>
<comment type="catalytic activity">
    <reaction evidence="10 11 12">
        <text>O-phospho-L-serine + 2-oxoglutarate = 3-phosphooxypyruvate + L-glutamate</text>
        <dbReference type="Rhea" id="RHEA:14329"/>
        <dbReference type="ChEBI" id="CHEBI:16810"/>
        <dbReference type="ChEBI" id="CHEBI:18110"/>
        <dbReference type="ChEBI" id="CHEBI:29985"/>
        <dbReference type="ChEBI" id="CHEBI:57524"/>
        <dbReference type="EC" id="2.6.1.52"/>
    </reaction>
</comment>
<comment type="catalytic activity">
    <reaction evidence="9 11">
        <text>4-(phosphooxy)-L-threonine + 2-oxoglutarate = (R)-3-hydroxy-2-oxo-4-phosphooxybutanoate + L-glutamate</text>
        <dbReference type="Rhea" id="RHEA:16573"/>
        <dbReference type="ChEBI" id="CHEBI:16810"/>
        <dbReference type="ChEBI" id="CHEBI:29985"/>
        <dbReference type="ChEBI" id="CHEBI:58452"/>
        <dbReference type="ChEBI" id="CHEBI:58538"/>
        <dbReference type="EC" id="2.6.1.52"/>
    </reaction>
</comment>
<feature type="binding site" evidence="11">
    <location>
        <begin position="245"/>
        <end position="246"/>
    </location>
    <ligand>
        <name>pyridoxal 5'-phosphate</name>
        <dbReference type="ChEBI" id="CHEBI:597326"/>
    </ligand>
</feature>
<dbReference type="InterPro" id="IPR015421">
    <property type="entry name" value="PyrdxlP-dep_Trfase_major"/>
</dbReference>
<dbReference type="Gene3D" id="3.90.1150.10">
    <property type="entry name" value="Aspartate Aminotransferase, domain 1"/>
    <property type="match status" value="1"/>
</dbReference>
<comment type="subcellular location">
    <subcellularLocation>
        <location evidence="11">Cytoplasm</location>
    </subcellularLocation>
</comment>
<dbReference type="GO" id="GO:0006564">
    <property type="term" value="P:L-serine biosynthetic process"/>
    <property type="evidence" value="ECO:0007669"/>
    <property type="project" value="UniProtKB-UniRule"/>
</dbReference>
<evidence type="ECO:0000256" key="9">
    <source>
        <dbReference type="ARBA" id="ARBA00047630"/>
    </source>
</evidence>
<feature type="binding site" evidence="11">
    <location>
        <position position="179"/>
    </location>
    <ligand>
        <name>pyridoxal 5'-phosphate</name>
        <dbReference type="ChEBI" id="CHEBI:597326"/>
    </ligand>
</feature>
<comment type="subunit">
    <text evidence="11">Homodimer.</text>
</comment>
<keyword evidence="4 11" id="KW-0032">Aminotransferase</keyword>
<dbReference type="PANTHER" id="PTHR43247">
    <property type="entry name" value="PHOSPHOSERINE AMINOTRANSFERASE"/>
    <property type="match status" value="1"/>
</dbReference>
<dbReference type="AlphaFoldDB" id="A0A9X7W358"/>
<keyword evidence="11" id="KW-0963">Cytoplasm</keyword>
<dbReference type="InterPro" id="IPR022278">
    <property type="entry name" value="Pser_aminoTfrase"/>
</dbReference>
<comment type="pathway">
    <text evidence="2 11 12">Amino-acid biosynthesis; L-serine biosynthesis; L-serine from 3-phospho-D-glycerate: step 2/3.</text>
</comment>
<evidence type="ECO:0000256" key="4">
    <source>
        <dbReference type="ARBA" id="ARBA00022576"/>
    </source>
</evidence>
<feature type="binding site" evidence="11">
    <location>
        <position position="49"/>
    </location>
    <ligand>
        <name>L-glutamate</name>
        <dbReference type="ChEBI" id="CHEBI:29985"/>
    </ligand>
</feature>
<dbReference type="PIRSF" id="PIRSF000525">
    <property type="entry name" value="SerC"/>
    <property type="match status" value="1"/>
</dbReference>
<dbReference type="FunFam" id="3.40.640.10:FF:000010">
    <property type="entry name" value="Phosphoserine aminotransferase"/>
    <property type="match status" value="1"/>
</dbReference>
<evidence type="ECO:0000256" key="8">
    <source>
        <dbReference type="ARBA" id="ARBA00023299"/>
    </source>
</evidence>
<evidence type="ECO:0000256" key="6">
    <source>
        <dbReference type="ARBA" id="ARBA00022679"/>
    </source>
</evidence>
<feature type="modified residue" description="N6-(pyridoxal phosphate)lysine" evidence="11">
    <location>
        <position position="203"/>
    </location>
</feature>
<dbReference type="GO" id="GO:0005737">
    <property type="term" value="C:cytoplasm"/>
    <property type="evidence" value="ECO:0007669"/>
    <property type="project" value="UniProtKB-SubCell"/>
</dbReference>
<protein>
    <recommendedName>
        <fullName evidence="11">Phosphoserine aminotransferase</fullName>
        <ecNumber evidence="11">2.6.1.52</ecNumber>
    </recommendedName>
    <alternativeName>
        <fullName evidence="11">Phosphohydroxythreonine aminotransferase</fullName>
        <shortName evidence="11">PSAT</shortName>
    </alternativeName>
</protein>
<dbReference type="HAMAP" id="MF_00160">
    <property type="entry name" value="SerC_aminotrans_5"/>
    <property type="match status" value="1"/>
</dbReference>
<dbReference type="PANTHER" id="PTHR43247:SF1">
    <property type="entry name" value="PHOSPHOSERINE AMINOTRANSFERASE"/>
    <property type="match status" value="1"/>
</dbReference>
<dbReference type="EMBL" id="CP071182">
    <property type="protein sequence ID" value="QSO49764.1"/>
    <property type="molecule type" value="Genomic_DNA"/>
</dbReference>
<evidence type="ECO:0000256" key="11">
    <source>
        <dbReference type="HAMAP-Rule" id="MF_00160"/>
    </source>
</evidence>
<comment type="similarity">
    <text evidence="3 11">Belongs to the class-V pyridoxal-phosphate-dependent aminotransferase family. SerC subfamily.</text>
</comment>
<dbReference type="InterPro" id="IPR020578">
    <property type="entry name" value="Aminotrans_V_PyrdxlP_BS"/>
</dbReference>
<gene>
    <name evidence="11 14" type="primary">serC</name>
    <name evidence="14" type="ORF">JZ786_08630</name>
</gene>
<dbReference type="GO" id="GO:0004648">
    <property type="term" value="F:O-phospho-L-serine:2-oxoglutarate aminotransferase activity"/>
    <property type="evidence" value="ECO:0007669"/>
    <property type="project" value="UniProtKB-UniRule"/>
</dbReference>
<dbReference type="NCBIfam" id="NF003764">
    <property type="entry name" value="PRK05355.1"/>
    <property type="match status" value="1"/>
</dbReference>
<keyword evidence="7 11" id="KW-0663">Pyridoxal phosphate</keyword>
<comment type="function">
    <text evidence="1 11">Catalyzes the reversible conversion of 3-phosphohydroxypyruvate to phosphoserine and of 3-hydroxy-2-oxo-4-phosphonooxybutanoate to phosphohydroxythreonine.</text>
</comment>
<feature type="domain" description="Aminotransferase class V" evidence="13">
    <location>
        <begin position="13"/>
        <end position="357"/>
    </location>
</feature>
<feature type="binding site" evidence="11">
    <location>
        <begin position="83"/>
        <end position="84"/>
    </location>
    <ligand>
        <name>pyridoxal 5'-phosphate</name>
        <dbReference type="ChEBI" id="CHEBI:597326"/>
    </ligand>
</feature>
<dbReference type="NCBIfam" id="TIGR01364">
    <property type="entry name" value="serC_1"/>
    <property type="match status" value="1"/>
</dbReference>
<dbReference type="SUPFAM" id="SSF53383">
    <property type="entry name" value="PLP-dependent transferases"/>
    <property type="match status" value="1"/>
</dbReference>
<evidence type="ECO:0000313" key="15">
    <source>
        <dbReference type="Proteomes" id="UP000663505"/>
    </source>
</evidence>
<feature type="binding site" evidence="11">
    <location>
        <position position="159"/>
    </location>
    <ligand>
        <name>pyridoxal 5'-phosphate</name>
        <dbReference type="ChEBI" id="CHEBI:597326"/>
    </ligand>
</feature>
<dbReference type="Proteomes" id="UP000663505">
    <property type="component" value="Chromosome"/>
</dbReference>
<evidence type="ECO:0000259" key="13">
    <source>
        <dbReference type="Pfam" id="PF00266"/>
    </source>
</evidence>
<comment type="caution">
    <text evidence="11">Lacks conserved residue(s) required for the propagation of feature annotation.</text>
</comment>
<dbReference type="FunFam" id="3.90.1150.10:FF:000006">
    <property type="entry name" value="Phosphoserine aminotransferase"/>
    <property type="match status" value="1"/>
</dbReference>
<dbReference type="InterPro" id="IPR015422">
    <property type="entry name" value="PyrdxlP-dep_Trfase_small"/>
</dbReference>
<dbReference type="GO" id="GO:0030170">
    <property type="term" value="F:pyridoxal phosphate binding"/>
    <property type="evidence" value="ECO:0007669"/>
    <property type="project" value="UniProtKB-UniRule"/>
</dbReference>
<name>A0A9X7W358_9BACL</name>
<keyword evidence="8 11" id="KW-0718">Serine biosynthesis</keyword>
<organism evidence="14 15">
    <name type="scientific">Alicyclobacillus mengziensis</name>
    <dbReference type="NCBI Taxonomy" id="2931921"/>
    <lineage>
        <taxon>Bacteria</taxon>
        <taxon>Bacillati</taxon>
        <taxon>Bacillota</taxon>
        <taxon>Bacilli</taxon>
        <taxon>Bacillales</taxon>
        <taxon>Alicyclobacillaceae</taxon>
        <taxon>Alicyclobacillus</taxon>
    </lineage>
</organism>
<sequence>MRRNIEQTKRADNFGAGPTGLPLPVLQRVLDEGLSYGDSGMSVMEMSHRSRWYDEIQASAETRLRRLLNLPEEFSVLFLQGGASLQFAMIPMNFLGAGQTAGYVTTGSFAKKAYSEAKKVGSVRIIASSEDSGFRTLPAIEGSQVPQDLAYVHFTSNNTIYGTQWQTWPTDVVPPVVADMSSDILSRPIDANRFHLIYAGAQKNLGIAGLTVVLVNQSWVHDKSVAGLPSMLSYQTHLDNDSRYNTPPAFAVYVLSVLLEWIEEQGGLPAITARNEEKARLLYGVLDNSDGFYQGVAEANVRSKMNVTFRLQNQDLEPEFLSAAKAAGFVGLGGHRSVGGCRVSLYNAVDLAQVERLLTFMQTFRSKH</sequence>
<reference evidence="14 15" key="1">
    <citation type="submission" date="2021-02" db="EMBL/GenBank/DDBJ databases">
        <title>Alicyclobacillus curvatus sp. nov. and Alicyclobacillus mengziensis sp. nov., two acidophilic bacteria isolated from acid mine drainage.</title>
        <authorList>
            <person name="Huang Y."/>
        </authorList>
    </citation>
    <scope>NUCLEOTIDE SEQUENCE [LARGE SCALE GENOMIC DNA]</scope>
    <source>
        <strain evidence="14 15">S30H14</strain>
    </source>
</reference>
<keyword evidence="5 11" id="KW-0028">Amino-acid biosynthesis</keyword>
<keyword evidence="6 11" id="KW-0808">Transferase</keyword>
<feature type="binding site" evidence="11">
    <location>
        <position position="109"/>
    </location>
    <ligand>
        <name>pyridoxal 5'-phosphate</name>
        <dbReference type="ChEBI" id="CHEBI:597326"/>
    </ligand>
</feature>
<evidence type="ECO:0000313" key="14">
    <source>
        <dbReference type="EMBL" id="QSO49764.1"/>
    </source>
</evidence>
<dbReference type="Gene3D" id="3.40.640.10">
    <property type="entry name" value="Type I PLP-dependent aspartate aminotransferase-like (Major domain)"/>
    <property type="match status" value="1"/>
</dbReference>
<proteinExistence type="inferred from homology"/>
<dbReference type="PROSITE" id="PS00595">
    <property type="entry name" value="AA_TRANSFER_CLASS_5"/>
    <property type="match status" value="1"/>
</dbReference>
<evidence type="ECO:0000256" key="3">
    <source>
        <dbReference type="ARBA" id="ARBA00006904"/>
    </source>
</evidence>
<evidence type="ECO:0000256" key="2">
    <source>
        <dbReference type="ARBA" id="ARBA00005099"/>
    </source>
</evidence>
<dbReference type="KEGG" id="afx:JZ786_08630"/>
<dbReference type="EC" id="2.6.1.52" evidence="11"/>
<evidence type="ECO:0000256" key="12">
    <source>
        <dbReference type="RuleBase" id="RU004505"/>
    </source>
</evidence>
<accession>A0A9X7W358</accession>
<evidence type="ECO:0000256" key="5">
    <source>
        <dbReference type="ARBA" id="ARBA00022605"/>
    </source>
</evidence>
<dbReference type="InterPro" id="IPR000192">
    <property type="entry name" value="Aminotrans_V_dom"/>
</dbReference>
<keyword evidence="15" id="KW-1185">Reference proteome</keyword>
<dbReference type="InterPro" id="IPR015424">
    <property type="entry name" value="PyrdxlP-dep_Trfase"/>
</dbReference>
<comment type="cofactor">
    <cofactor evidence="11">
        <name>pyridoxal 5'-phosphate</name>
        <dbReference type="ChEBI" id="CHEBI:597326"/>
    </cofactor>
    <text evidence="11">Binds 1 pyridoxal phosphate per subunit.</text>
</comment>